<dbReference type="AlphaFoldDB" id="A0AAV5RA75"/>
<comment type="caution">
    <text evidence="1">The sequence shown here is derived from an EMBL/GenBank/DDBJ whole genome shotgun (WGS) entry which is preliminary data.</text>
</comment>
<dbReference type="Proteomes" id="UP001378960">
    <property type="component" value="Unassembled WGS sequence"/>
</dbReference>
<evidence type="ECO:0008006" key="3">
    <source>
        <dbReference type="Google" id="ProtNLM"/>
    </source>
</evidence>
<dbReference type="EMBL" id="BTGB01000009">
    <property type="protein sequence ID" value="GMM48047.1"/>
    <property type="molecule type" value="Genomic_DNA"/>
</dbReference>
<sequence>MINITDFPENVLQIITNHLDINSKKNFSFTNHYIFYSIIQSLYHTIIYEPILYSATNGNSEELSFAQTNNHCTNNSITILTNSNIEKFIHSISVPSKLGFYYSNFIVYLYLEKLVDTQIFDLPRWRTSEYFPIFQNLKKYHFPENIKILPLTYENAQNLDTIIVDYNFCDFLDFNKGSIEFFNHQNIKNLYFKGNLGKNEDIVIFKLITKFPHMIKHLSQLHFLVNSNENYEIVYRRIVGFFAILRKMGIVLTNLHTLTLSLTNTSSSAVLSLIGKHIIFENLTNFSILIQDDGKVLTLVKSLDKLSTIIQHHGFNINKLLIKYDLVTEDIDKNHLRSMMLLKFCESFRNLLQINLDLNIDGLSFSNLLMVLGSPIANNLNSLYDVRINVHQPSENLIGNIIPTLEDAIQLFPHLNFLNNCLCTICNSILEKLSLTSTTTSVLFEETIKVSTLLIIGQELDLVQKDCNYSVNSNSIINPIARFLRLNNYNKNGYLFDHLIKNQLNTSLSYLPNLQYFEMCGLVYTISHKNILTSKPSFNEDIDMVDDDDNDDEYNDEKTAIKPNLQLNGFNLLYGNEFQGLDSNILMNISDLSQMFTGNL</sequence>
<accession>A0AAV5RA75</accession>
<keyword evidence="2" id="KW-1185">Reference proteome</keyword>
<name>A0AAV5RA75_PICKL</name>
<evidence type="ECO:0000313" key="1">
    <source>
        <dbReference type="EMBL" id="GMM48047.1"/>
    </source>
</evidence>
<evidence type="ECO:0000313" key="2">
    <source>
        <dbReference type="Proteomes" id="UP001378960"/>
    </source>
</evidence>
<protein>
    <recommendedName>
        <fullName evidence="3">F-box domain-containing protein</fullName>
    </recommendedName>
</protein>
<gene>
    <name evidence="1" type="ORF">DAPK24_046450</name>
</gene>
<reference evidence="1 2" key="1">
    <citation type="journal article" date="2023" name="Elife">
        <title>Identification of key yeast species and microbe-microbe interactions impacting larval growth of Drosophila in the wild.</title>
        <authorList>
            <person name="Mure A."/>
            <person name="Sugiura Y."/>
            <person name="Maeda R."/>
            <person name="Honda K."/>
            <person name="Sakurai N."/>
            <person name="Takahashi Y."/>
            <person name="Watada M."/>
            <person name="Katoh T."/>
            <person name="Gotoh A."/>
            <person name="Gotoh Y."/>
            <person name="Taniguchi I."/>
            <person name="Nakamura K."/>
            <person name="Hayashi T."/>
            <person name="Katayama T."/>
            <person name="Uemura T."/>
            <person name="Hattori Y."/>
        </authorList>
    </citation>
    <scope>NUCLEOTIDE SEQUENCE [LARGE SCALE GENOMIC DNA]</scope>
    <source>
        <strain evidence="1 2">PK-24</strain>
    </source>
</reference>
<organism evidence="1 2">
    <name type="scientific">Pichia kluyveri</name>
    <name type="common">Yeast</name>
    <dbReference type="NCBI Taxonomy" id="36015"/>
    <lineage>
        <taxon>Eukaryota</taxon>
        <taxon>Fungi</taxon>
        <taxon>Dikarya</taxon>
        <taxon>Ascomycota</taxon>
        <taxon>Saccharomycotina</taxon>
        <taxon>Pichiomycetes</taxon>
        <taxon>Pichiales</taxon>
        <taxon>Pichiaceae</taxon>
        <taxon>Pichia</taxon>
    </lineage>
</organism>
<proteinExistence type="predicted"/>